<evidence type="ECO:0000256" key="4">
    <source>
        <dbReference type="SAM" id="MobiDB-lite"/>
    </source>
</evidence>
<dbReference type="AlphaFoldDB" id="A0A8D3WLG4"/>
<dbReference type="Pfam" id="PF13692">
    <property type="entry name" value="Glyco_trans_1_4"/>
    <property type="match status" value="1"/>
</dbReference>
<reference evidence="5 6" key="1">
    <citation type="submission" date="2011-01" db="EMBL/GenBank/DDBJ databases">
        <title>Complete sequence of chromosome of Streptomyces flavogriseus ATCC 33331.</title>
        <authorList>
            <consortium name="US DOE Joint Genome Institute"/>
            <person name="Lucas S."/>
            <person name="Copeland A."/>
            <person name="Lapidus A."/>
            <person name="Cheng J.-F."/>
            <person name="Goodwin L."/>
            <person name="Pitluck S."/>
            <person name="Davenport K."/>
            <person name="Detter J.C."/>
            <person name="Han C."/>
            <person name="Tapia R."/>
            <person name="Land M."/>
            <person name="Hauser L."/>
            <person name="Kyrpides N."/>
            <person name="Ivanova N."/>
            <person name="Ovchinnikova G."/>
            <person name="Pagani I."/>
            <person name="Brumm P."/>
            <person name="Mead D."/>
            <person name="Woyke T."/>
        </authorList>
    </citation>
    <scope>NUCLEOTIDE SEQUENCE [LARGE SCALE GENOMIC DNA]</scope>
    <source>
        <strain evidence="6">ATCC 33331 / IAF-45CD</strain>
    </source>
</reference>
<dbReference type="Proteomes" id="UP000002066">
    <property type="component" value="Chromosome"/>
</dbReference>
<name>A0A8D3WLG4_STRFA</name>
<evidence type="ECO:0000313" key="6">
    <source>
        <dbReference type="Proteomes" id="UP000002066"/>
    </source>
</evidence>
<evidence type="ECO:0000256" key="1">
    <source>
        <dbReference type="ARBA" id="ARBA00021292"/>
    </source>
</evidence>
<feature type="compositionally biased region" description="Low complexity" evidence="4">
    <location>
        <begin position="71"/>
        <end position="87"/>
    </location>
</feature>
<dbReference type="EMBL" id="CP002475">
    <property type="protein sequence ID" value="ADW06964.1"/>
    <property type="molecule type" value="Genomic_DNA"/>
</dbReference>
<dbReference type="CDD" id="cd03801">
    <property type="entry name" value="GT4_PimA-like"/>
    <property type="match status" value="1"/>
</dbReference>
<dbReference type="Gene3D" id="3.40.50.2000">
    <property type="entry name" value="Glycogen Phosphorylase B"/>
    <property type="match status" value="2"/>
</dbReference>
<dbReference type="KEGG" id="sfa:Sfla_5569"/>
<keyword evidence="3 5" id="KW-0808">Transferase</keyword>
<dbReference type="OrthoDB" id="2421289at2"/>
<dbReference type="SUPFAM" id="SSF53756">
    <property type="entry name" value="UDP-Glycosyltransferase/glycogen phosphorylase"/>
    <property type="match status" value="1"/>
</dbReference>
<keyword evidence="2" id="KW-0328">Glycosyltransferase</keyword>
<sequence length="711" mass="74890">MSFVADLSAPPALGTGNQLVEARAAFFAGHGWKGAHAGRGRSETAYAESLLEAEYGHSSPAVPTGTESRLGRTAAGAGPGPTGSAARLSRSDHLTASLRRACRLAVPIAPESLLAQRNAGLRGSAAVAEMWPGSVYRYGPRRAESSLRALLTRPDIDGPSTALLLDLATAAALRPLSPVETAKLAADCGSRAGRHAAWRHLHALPRGAALLPGPESAADEYERLLLAPPDPRITSPVGEGAVVAQAMLLGDLERPGQGTSGGLGVLVGGLGDHLAGLDDIASVVTVVLAGHDALSADGRTVYERVPGHWIVRLPVDARGLPDSSQMHLHRPALAWWAERLLGALPRRPQVVHVRSADDGSLALAEAAERLGSHVVFTATPDPHRQVASRLAAERTDHRPEELGRLRVDLHRVFVGDRLVERADTVIGVAGRCGTGELVRHFPQLAKMNGGSGPVTPAEGITPYRPEDDEPRRGADLVASLFAGGDEEDSLGPEDRNLPLLLCVGRMHAVKQQDALVRAWIASGLYMRSTLVLVGGSPTLENEYERDMLRRIRAALADRPGAASRLAVLTALPNRTVRCLQHALADPDSGVPVAWYVCPSVEEDFGLALLEAMEAGMPTAGPGRGGALQYLHDGVSGVVLDTSSEEGLARGLLRMITLPAADRRRLAAVGRDVVTSRYSIAATAEALLDAYGIGGRGKRPRPVPGPRDQPAR</sequence>
<feature type="region of interest" description="Disordered" evidence="4">
    <location>
        <begin position="56"/>
        <end position="89"/>
    </location>
</feature>
<dbReference type="PANTHER" id="PTHR12526">
    <property type="entry name" value="GLYCOSYLTRANSFERASE"/>
    <property type="match status" value="1"/>
</dbReference>
<evidence type="ECO:0000313" key="5">
    <source>
        <dbReference type="EMBL" id="ADW06964.1"/>
    </source>
</evidence>
<evidence type="ECO:0000256" key="2">
    <source>
        <dbReference type="ARBA" id="ARBA00022676"/>
    </source>
</evidence>
<gene>
    <name evidence="5" type="ordered locus">Sfla_5569</name>
</gene>
<proteinExistence type="predicted"/>
<dbReference type="GO" id="GO:0016757">
    <property type="term" value="F:glycosyltransferase activity"/>
    <property type="evidence" value="ECO:0007669"/>
    <property type="project" value="UniProtKB-KW"/>
</dbReference>
<evidence type="ECO:0000256" key="3">
    <source>
        <dbReference type="ARBA" id="ARBA00022679"/>
    </source>
</evidence>
<accession>A0A8D3WLG4</accession>
<protein>
    <recommendedName>
        <fullName evidence="1">D-inositol 3-phosphate glycosyltransferase</fullName>
    </recommendedName>
</protein>
<dbReference type="PANTHER" id="PTHR12526:SF510">
    <property type="entry name" value="D-INOSITOL 3-PHOSPHATE GLYCOSYLTRANSFERASE"/>
    <property type="match status" value="1"/>
</dbReference>
<organism evidence="5 6">
    <name type="scientific">Streptomyces pratensis (strain ATCC 33331 / IAF-45CD)</name>
    <dbReference type="NCBI Taxonomy" id="591167"/>
    <lineage>
        <taxon>Bacteria</taxon>
        <taxon>Bacillati</taxon>
        <taxon>Actinomycetota</taxon>
        <taxon>Actinomycetes</taxon>
        <taxon>Kitasatosporales</taxon>
        <taxon>Streptomycetaceae</taxon>
        <taxon>Streptomyces</taxon>
    </lineage>
</organism>